<keyword evidence="1" id="KW-0472">Membrane</keyword>
<proteinExistence type="predicted"/>
<keyword evidence="1" id="KW-1133">Transmembrane helix</keyword>
<protein>
    <submittedName>
        <fullName evidence="2">DUF4260 domain-containing protein</fullName>
    </submittedName>
</protein>
<dbReference type="EMBL" id="JAALLT010000002">
    <property type="protein sequence ID" value="NGP76645.1"/>
    <property type="molecule type" value="Genomic_DNA"/>
</dbReference>
<name>A0A6M1T3S8_9BACT</name>
<reference evidence="2 3" key="1">
    <citation type="submission" date="2020-02" db="EMBL/GenBank/DDBJ databases">
        <title>Balneolaceae bacterium YR4-1, complete genome.</title>
        <authorList>
            <person name="Li Y."/>
            <person name="Wu S."/>
        </authorList>
    </citation>
    <scope>NUCLEOTIDE SEQUENCE [LARGE SCALE GENOMIC DNA]</scope>
    <source>
        <strain evidence="2 3">YR4-1</strain>
    </source>
</reference>
<feature type="transmembrane region" description="Helical" evidence="1">
    <location>
        <begin position="12"/>
        <end position="36"/>
    </location>
</feature>
<dbReference type="RefSeq" id="WP_165141165.1">
    <property type="nucleotide sequence ID" value="NZ_JAALLT010000002.1"/>
</dbReference>
<feature type="transmembrane region" description="Helical" evidence="1">
    <location>
        <begin position="63"/>
        <end position="87"/>
    </location>
</feature>
<evidence type="ECO:0000313" key="3">
    <source>
        <dbReference type="Proteomes" id="UP000473278"/>
    </source>
</evidence>
<sequence>MDKLIKLEEAGMFVLGLFLFATLDYSWWVFPVLLLAPDISMAGYLFGNRTGAFVYNIVHHKGIAILIYCIGFLSVIPVLMLAGIILFSHSSMDRILGYGLKYEDSFQHTHLGQIGINVNK</sequence>
<dbReference type="AlphaFoldDB" id="A0A6M1T3S8"/>
<dbReference type="Proteomes" id="UP000473278">
    <property type="component" value="Unassembled WGS sequence"/>
</dbReference>
<gene>
    <name evidence="2" type="ORF">G3570_08375</name>
</gene>
<organism evidence="2 3">
    <name type="scientific">Halalkalibaculum roseum</name>
    <dbReference type="NCBI Taxonomy" id="2709311"/>
    <lineage>
        <taxon>Bacteria</taxon>
        <taxon>Pseudomonadati</taxon>
        <taxon>Balneolota</taxon>
        <taxon>Balneolia</taxon>
        <taxon>Balneolales</taxon>
        <taxon>Balneolaceae</taxon>
        <taxon>Halalkalibaculum</taxon>
    </lineage>
</organism>
<evidence type="ECO:0000256" key="1">
    <source>
        <dbReference type="SAM" id="Phobius"/>
    </source>
</evidence>
<accession>A0A6M1T3S8</accession>
<comment type="caution">
    <text evidence="2">The sequence shown here is derived from an EMBL/GenBank/DDBJ whole genome shotgun (WGS) entry which is preliminary data.</text>
</comment>
<keyword evidence="1" id="KW-0812">Transmembrane</keyword>
<dbReference type="InterPro" id="IPR025356">
    <property type="entry name" value="DUF4260"/>
</dbReference>
<evidence type="ECO:0000313" key="2">
    <source>
        <dbReference type="EMBL" id="NGP76645.1"/>
    </source>
</evidence>
<dbReference type="Pfam" id="PF14079">
    <property type="entry name" value="DUF4260"/>
    <property type="match status" value="1"/>
</dbReference>
<keyword evidence="3" id="KW-1185">Reference proteome</keyword>